<keyword evidence="3" id="KW-1185">Reference proteome</keyword>
<comment type="caution">
    <text evidence="2">The sequence shown here is derived from an EMBL/GenBank/DDBJ whole genome shotgun (WGS) entry which is preliminary data.</text>
</comment>
<evidence type="ECO:0000313" key="3">
    <source>
        <dbReference type="Proteomes" id="UP001630127"/>
    </source>
</evidence>
<reference evidence="2 3" key="1">
    <citation type="submission" date="2024-11" db="EMBL/GenBank/DDBJ databases">
        <title>A near-complete genome assembly of Cinchona calisaya.</title>
        <authorList>
            <person name="Lian D.C."/>
            <person name="Zhao X.W."/>
            <person name="Wei L."/>
        </authorList>
    </citation>
    <scope>NUCLEOTIDE SEQUENCE [LARGE SCALE GENOMIC DNA]</scope>
    <source>
        <tissue evidence="2">Nenye</tissue>
    </source>
</reference>
<sequence>MENPLMTGGGGGEQKIVKSNGNNNSVGAKSSLPKIIEMKINGRVNPCNRDVKRPTKSRRLVNSKSSCLTTHEVMSFNDDAGILSSLILLSWGFLLKRMHVEGSMMANFPTHKLLENKLSDGTLLSSPHASVLALPNSHKPKGPLYYIKAADNGVVLYGWFDLDRRSFNDVTEYFICNPITKQWLVIPDPKHCTRRASFLNIAPDEPALGLLHKLMKREF</sequence>
<evidence type="ECO:0000313" key="2">
    <source>
        <dbReference type="EMBL" id="KAL3503669.1"/>
    </source>
</evidence>
<dbReference type="EMBL" id="JBJUIK010000015">
    <property type="protein sequence ID" value="KAL3503669.1"/>
    <property type="molecule type" value="Genomic_DNA"/>
</dbReference>
<organism evidence="2 3">
    <name type="scientific">Cinchona calisaya</name>
    <dbReference type="NCBI Taxonomy" id="153742"/>
    <lineage>
        <taxon>Eukaryota</taxon>
        <taxon>Viridiplantae</taxon>
        <taxon>Streptophyta</taxon>
        <taxon>Embryophyta</taxon>
        <taxon>Tracheophyta</taxon>
        <taxon>Spermatophyta</taxon>
        <taxon>Magnoliopsida</taxon>
        <taxon>eudicotyledons</taxon>
        <taxon>Gunneridae</taxon>
        <taxon>Pentapetalae</taxon>
        <taxon>asterids</taxon>
        <taxon>lamiids</taxon>
        <taxon>Gentianales</taxon>
        <taxon>Rubiaceae</taxon>
        <taxon>Cinchonoideae</taxon>
        <taxon>Cinchoneae</taxon>
        <taxon>Cinchona</taxon>
    </lineage>
</organism>
<feature type="region of interest" description="Disordered" evidence="1">
    <location>
        <begin position="1"/>
        <end position="29"/>
    </location>
</feature>
<feature type="compositionally biased region" description="Polar residues" evidence="1">
    <location>
        <begin position="17"/>
        <end position="28"/>
    </location>
</feature>
<accession>A0ABD2Y850</accession>
<dbReference type="Proteomes" id="UP001630127">
    <property type="component" value="Unassembled WGS sequence"/>
</dbReference>
<protein>
    <submittedName>
        <fullName evidence="2">Uncharacterized protein</fullName>
    </submittedName>
</protein>
<proteinExistence type="predicted"/>
<evidence type="ECO:0000256" key="1">
    <source>
        <dbReference type="SAM" id="MobiDB-lite"/>
    </source>
</evidence>
<gene>
    <name evidence="2" type="ORF">ACH5RR_038118</name>
</gene>
<name>A0ABD2Y850_9GENT</name>
<dbReference type="AlphaFoldDB" id="A0ABD2Y850"/>